<keyword evidence="2" id="KW-1185">Reference proteome</keyword>
<sequence>MLTGGAFPGMGDGFTIVEIRPQAGEKGVVDDFFVTGRSGSGVQRTIAVAARHAPNITKSDSPTQRLLKTFVLEALRNNESVENGLFGLVLATASIEPSVRELQKLAGIARAAGAAPDFRARVQPGAGHTKEAERKRLIHFDELVAIALKDINPTSMPEDTSWEVLRALSVHEFRLDAEDPTDCIAAVNALRSVVPDRRLELAGALFEKLAFMVGDLAPAAAVVTEGDLRRRLVGTPLSFSPRLPVARRTIEGLQVSARGSVGLKLGPAGPTIPRHRALEALHTFIGQLGAGEAGVITGEPDVGKSALSFELVEPSAADGRASLFLNAQDLPDDVGTFLGLLDASIEDVLGGYRWGEASLLVIDGAEAAIAGRRRVLQNLAASALRLGWSVVLVARSDHALEMKALLSSCLDQSGLATDVAEHLVQGLDERERAAAVTSVPSLERFSIEPRNVWLLERVGLVDLLLRLQAMDSLPDGVFTEHEVFHAIWQSMVLGRGSSALSAEPDYAREAYLLNLARHHLGIQATFHRSDDGRARDSLEADGLIRSRQGIRGQYELPGFSSDLIQDIAVAHLLLKDGWGTLLESDGPRSALRAARVAVEATLSDGDPAYEWPILETALTRVADVHGPRWAEVQFEAALRLCDSELLCVSLLKELVADDGNGLRRLLQIAATSNVAGGSETVRILAPLVAVFECSRQWRDGLTAAATEATDELLQTITLAWLASAMLSTRASIPLRRTLREQLLASDMGRASDFVLSALASLSTDLNDQAADAIRGIGVQRPEKLAAVVESGWCGLALARSNPELLAELAEKYYFMPDPAAGLREFRHHQGAIRHHEFRYKTDGGIRPSADNGPFYSLARTNLFIGICFVNRMLNWEAEHRHAHRDTSPTTARRVNLPLLGEREILGDDGDWLCSVGRSAAPEACASALLAVELVINELIAAERISAEQVVRLLLEECRSMAMLGLVTGILCRMLPRSFDLLEPLLGYVFVWQGETPRFIAERLQNPRERPASPLFWELMFSFVGRAVLAKNEPMLKRLNSLSVKLLEDAGVEFESAQPPDVIQGWASLLNPTSYEVHVLPDGQTEIEYTEPTQLTVRRREYQVEADRGLEETMLSLRYVWGNESLEADESLLSDVGIARGIDSREQEGRSTDIVISVAAAALSAVYRGTVELAESDLAWAVERVLEQASRDSSDDEPSALHADAREADRAAARALPFLLTDPSLFGTGDGQALRLAVERLSTRSGGDVVDVLADGLSTFWCTPCSVRERTCLHAHVWHSLIANLAFSIRSDWQEEPADPTLAEPYAITLSEVPDYQVSATVLVAPMLASWDASRSETCVMDDAKELYETLKTTWRRHIKWLVEVRGGYSDDGEGLRIATRLAEVAIRGETAPMFGLLHWAAGDPGLLMSAVDDLTEALTAASRAGADILTAWLAMSNTVIDDLDSGITLDKSDMGTPYVFGSLLVKPNYPRKTEFTAERRALTLAKWPHPSTFAPLFERWVPYASGMRQSVDAVAIVAEGTSLDWQLGTGLAWLERAIGGSYESLAGRTNAPIWLENLRPDLENQPAELATWLRIVDGLAAYGDPRAHALQRKEEG</sequence>
<proteinExistence type="predicted"/>
<gene>
    <name evidence="1" type="ORF">E3T55_15870</name>
</gene>
<dbReference type="RefSeq" id="WP_134520533.1">
    <property type="nucleotide sequence ID" value="NZ_SOHE01000068.1"/>
</dbReference>
<keyword evidence="1" id="KW-0547">Nucleotide-binding</keyword>
<evidence type="ECO:0000313" key="1">
    <source>
        <dbReference type="EMBL" id="TFD47074.1"/>
    </source>
</evidence>
<evidence type="ECO:0000313" key="2">
    <source>
        <dbReference type="Proteomes" id="UP000297447"/>
    </source>
</evidence>
<dbReference type="GO" id="GO:0005524">
    <property type="term" value="F:ATP binding"/>
    <property type="evidence" value="ECO:0007669"/>
    <property type="project" value="UniProtKB-KW"/>
</dbReference>
<dbReference type="EMBL" id="SOHE01000068">
    <property type="protein sequence ID" value="TFD47074.1"/>
    <property type="molecule type" value="Genomic_DNA"/>
</dbReference>
<keyword evidence="1" id="KW-0067">ATP-binding</keyword>
<organism evidence="1 2">
    <name type="scientific">Cryobacterium frigoriphilum</name>
    <dbReference type="NCBI Taxonomy" id="1259150"/>
    <lineage>
        <taxon>Bacteria</taxon>
        <taxon>Bacillati</taxon>
        <taxon>Actinomycetota</taxon>
        <taxon>Actinomycetes</taxon>
        <taxon>Micrococcales</taxon>
        <taxon>Microbacteriaceae</taxon>
        <taxon>Cryobacterium</taxon>
    </lineage>
</organism>
<name>A0A4R8ZVE9_9MICO</name>
<dbReference type="Proteomes" id="UP000297447">
    <property type="component" value="Unassembled WGS sequence"/>
</dbReference>
<protein>
    <submittedName>
        <fullName evidence="1">ATP-binding protein</fullName>
    </submittedName>
</protein>
<accession>A0A4R8ZVE9</accession>
<reference evidence="1 2" key="1">
    <citation type="submission" date="2019-03" db="EMBL/GenBank/DDBJ databases">
        <title>Genomics of glacier-inhabiting Cryobacterium strains.</title>
        <authorList>
            <person name="Liu Q."/>
            <person name="Xin Y.-H."/>
        </authorList>
    </citation>
    <scope>NUCLEOTIDE SEQUENCE [LARGE SCALE GENOMIC DNA]</scope>
    <source>
        <strain evidence="1 2">Hh14</strain>
    </source>
</reference>
<dbReference type="OrthoDB" id="3310744at2"/>
<comment type="caution">
    <text evidence="1">The sequence shown here is derived from an EMBL/GenBank/DDBJ whole genome shotgun (WGS) entry which is preliminary data.</text>
</comment>